<feature type="domain" description="Periplasmic binding protein" evidence="10">
    <location>
        <begin position="34"/>
        <end position="311"/>
    </location>
</feature>
<dbReference type="InterPro" id="IPR025997">
    <property type="entry name" value="SBP_2_dom"/>
</dbReference>
<keyword evidence="5" id="KW-0732">Signal</keyword>
<evidence type="ECO:0000256" key="5">
    <source>
        <dbReference type="ARBA" id="ARBA00022729"/>
    </source>
</evidence>
<dbReference type="GO" id="GO:0046872">
    <property type="term" value="F:metal ion binding"/>
    <property type="evidence" value="ECO:0007669"/>
    <property type="project" value="UniProtKB-KW"/>
</dbReference>
<evidence type="ECO:0000256" key="1">
    <source>
        <dbReference type="ARBA" id="ARBA00004196"/>
    </source>
</evidence>
<dbReference type="AlphaFoldDB" id="A0AAE3E4Y0"/>
<dbReference type="PANTHER" id="PTHR30036:SF2">
    <property type="entry name" value="D-GALACTOSE_METHYL-GALACTOSIDE BINDING PERIPLASMIC PROTEIN MGLB"/>
    <property type="match status" value="1"/>
</dbReference>
<proteinExistence type="predicted"/>
<evidence type="ECO:0000256" key="8">
    <source>
        <dbReference type="ARBA" id="ARBA00034323"/>
    </source>
</evidence>
<dbReference type="CDD" id="cd01539">
    <property type="entry name" value="PBP1_GGBP"/>
    <property type="match status" value="1"/>
</dbReference>
<keyword evidence="12" id="KW-1185">Reference proteome</keyword>
<name>A0AAE3E4Y0_9FIRM</name>
<dbReference type="GO" id="GO:0030246">
    <property type="term" value="F:carbohydrate binding"/>
    <property type="evidence" value="ECO:0007669"/>
    <property type="project" value="InterPro"/>
</dbReference>
<evidence type="ECO:0000313" key="11">
    <source>
        <dbReference type="EMBL" id="MCC2221900.1"/>
    </source>
</evidence>
<comment type="subcellular location">
    <subcellularLocation>
        <location evidence="1">Cell envelope</location>
    </subcellularLocation>
</comment>
<accession>A0AAE3E4Y0</accession>
<keyword evidence="2" id="KW-0813">Transport</keyword>
<dbReference type="EMBL" id="JAJEQN010000023">
    <property type="protein sequence ID" value="MCC2221900.1"/>
    <property type="molecule type" value="Genomic_DNA"/>
</dbReference>
<keyword evidence="3" id="KW-0762">Sugar transport</keyword>
<evidence type="ECO:0000256" key="2">
    <source>
        <dbReference type="ARBA" id="ARBA00022448"/>
    </source>
</evidence>
<keyword evidence="6" id="KW-0574">Periplasm</keyword>
<evidence type="ECO:0000256" key="4">
    <source>
        <dbReference type="ARBA" id="ARBA00022723"/>
    </source>
</evidence>
<dbReference type="InterPro" id="IPR044085">
    <property type="entry name" value="MglB-like_PBP1"/>
</dbReference>
<reference evidence="11 12" key="1">
    <citation type="submission" date="2021-10" db="EMBL/GenBank/DDBJ databases">
        <title>Anaerobic single-cell dispensing facilitates the cultivation of human gut bacteria.</title>
        <authorList>
            <person name="Afrizal A."/>
        </authorList>
    </citation>
    <scope>NUCLEOTIDE SEQUENCE [LARGE SCALE GENOMIC DNA]</scope>
    <source>
        <strain evidence="11 12">CLA-AA-H224</strain>
    </source>
</reference>
<dbReference type="GO" id="GO:0030288">
    <property type="term" value="C:outer membrane-bounded periplasmic space"/>
    <property type="evidence" value="ECO:0007669"/>
    <property type="project" value="TreeGrafter"/>
</dbReference>
<sequence length="342" mass="38758">MKQYQIRSILIGCMLLCLTGCTANSEKKRDVLRVGVVLYTQDDPFINALTDCLKEDLAGYESDSLKVIMTVRDGKNDQKIQNEVVKEMLDAGCEILAVDLVDRTEPSNIIKMAKKENIPVIFFNREPVREDLMQWDKLYYVGGDARQSGMMQGEIAADMIRDNDAVDRNQDGKIQYVLLEGETGHQDAIIRTDSVVKTIKEQGIILERLSFQFANWNRGQAENKMTQLINQYGDEIELVLSNNDEMALGAVAAYDALDYDKDRRPMIFGIDGLEGALDAVQKGTIQGTVYNDRHGQAEQISRLAMTLFQGQTPPKEDLENERYIFLPYKKVTVENVESFMEQ</sequence>
<evidence type="ECO:0000259" key="10">
    <source>
        <dbReference type="Pfam" id="PF13407"/>
    </source>
</evidence>
<keyword evidence="4" id="KW-0479">Metal-binding</keyword>
<dbReference type="RefSeq" id="WP_308731902.1">
    <property type="nucleotide sequence ID" value="NZ_JAJEQN010000023.1"/>
</dbReference>
<dbReference type="InterPro" id="IPR028082">
    <property type="entry name" value="Peripla_BP_I"/>
</dbReference>
<comment type="caution">
    <text evidence="11">The sequence shown here is derived from an EMBL/GenBank/DDBJ whole genome shotgun (WGS) entry which is preliminary data.</text>
</comment>
<evidence type="ECO:0000313" key="12">
    <source>
        <dbReference type="Proteomes" id="UP001198200"/>
    </source>
</evidence>
<evidence type="ECO:0000256" key="3">
    <source>
        <dbReference type="ARBA" id="ARBA00022597"/>
    </source>
</evidence>
<dbReference type="Pfam" id="PF13407">
    <property type="entry name" value="Peripla_BP_4"/>
    <property type="match status" value="1"/>
</dbReference>
<dbReference type="InterPro" id="IPR050555">
    <property type="entry name" value="Bact_Solute-Bind_Prot2"/>
</dbReference>
<evidence type="ECO:0000256" key="6">
    <source>
        <dbReference type="ARBA" id="ARBA00022764"/>
    </source>
</evidence>
<evidence type="ECO:0000256" key="7">
    <source>
        <dbReference type="ARBA" id="ARBA00022837"/>
    </source>
</evidence>
<dbReference type="Gene3D" id="3.40.50.2300">
    <property type="match status" value="2"/>
</dbReference>
<gene>
    <name evidence="11" type="ORF">LKD48_09675</name>
</gene>
<protein>
    <recommendedName>
        <fullName evidence="9">D-galactose/methyl-galactoside binding periplasmic protein MglB</fullName>
    </recommendedName>
</protein>
<evidence type="ECO:0000256" key="9">
    <source>
        <dbReference type="ARBA" id="ARBA00034344"/>
    </source>
</evidence>
<keyword evidence="7" id="KW-0106">Calcium</keyword>
<comment type="subunit">
    <text evidence="8">The ABC transporter complex is composed of one ATP-binding protein (MglA), two transmembrane proteins (MglC) and a solute-binding protein (MglB).</text>
</comment>
<dbReference type="SUPFAM" id="SSF53822">
    <property type="entry name" value="Periplasmic binding protein-like I"/>
    <property type="match status" value="1"/>
</dbReference>
<dbReference type="PANTHER" id="PTHR30036">
    <property type="entry name" value="D-XYLOSE-BINDING PERIPLASMIC PROTEIN"/>
    <property type="match status" value="1"/>
</dbReference>
<dbReference type="Proteomes" id="UP001198200">
    <property type="component" value="Unassembled WGS sequence"/>
</dbReference>
<organism evidence="11 12">
    <name type="scientific">Anthropogastromicrobium aceti</name>
    <dbReference type="NCBI Taxonomy" id="2981768"/>
    <lineage>
        <taxon>Bacteria</taxon>
        <taxon>Bacillati</taxon>
        <taxon>Bacillota</taxon>
        <taxon>Clostridia</taxon>
        <taxon>Lachnospirales</taxon>
        <taxon>Lachnospiraceae</taxon>
        <taxon>Anthropogastromicrobium</taxon>
    </lineage>
</organism>